<proteinExistence type="predicted"/>
<name>B9M0B5_GEODF</name>
<dbReference type="AlphaFoldDB" id="B9M0B5"/>
<gene>
    <name evidence="1" type="ordered locus">Geob_0586</name>
</gene>
<keyword evidence="2" id="KW-1185">Reference proteome</keyword>
<protein>
    <submittedName>
        <fullName evidence="1">Uncharacterized protein</fullName>
    </submittedName>
</protein>
<dbReference type="KEGG" id="geo:Geob_0586"/>
<dbReference type="RefSeq" id="WP_012645681.1">
    <property type="nucleotide sequence ID" value="NC_011979.1"/>
</dbReference>
<dbReference type="EMBL" id="CP001390">
    <property type="protein sequence ID" value="ACM18952.1"/>
    <property type="molecule type" value="Genomic_DNA"/>
</dbReference>
<dbReference type="HOGENOM" id="CLU_101749_0_0_7"/>
<organism evidence="1 2">
    <name type="scientific">Geotalea daltonii (strain DSM 22248 / JCM 15807 / FRC-32)</name>
    <name type="common">Geobacter daltonii</name>
    <dbReference type="NCBI Taxonomy" id="316067"/>
    <lineage>
        <taxon>Bacteria</taxon>
        <taxon>Pseudomonadati</taxon>
        <taxon>Thermodesulfobacteriota</taxon>
        <taxon>Desulfuromonadia</taxon>
        <taxon>Geobacterales</taxon>
        <taxon>Geobacteraceae</taxon>
        <taxon>Geotalea</taxon>
    </lineage>
</organism>
<accession>B9M0B5</accession>
<dbReference type="Proteomes" id="UP000007721">
    <property type="component" value="Chromosome"/>
</dbReference>
<dbReference type="STRING" id="316067.Geob_0586"/>
<reference evidence="1 2" key="1">
    <citation type="submission" date="2009-01" db="EMBL/GenBank/DDBJ databases">
        <title>Complete sequence of Geobacter sp. FRC-32.</title>
        <authorList>
            <consortium name="US DOE Joint Genome Institute"/>
            <person name="Lucas S."/>
            <person name="Copeland A."/>
            <person name="Lapidus A."/>
            <person name="Glavina del Rio T."/>
            <person name="Dalin E."/>
            <person name="Tice H."/>
            <person name="Bruce D."/>
            <person name="Goodwin L."/>
            <person name="Pitluck S."/>
            <person name="Saunders E."/>
            <person name="Brettin T."/>
            <person name="Detter J.C."/>
            <person name="Han C."/>
            <person name="Larimer F."/>
            <person name="Land M."/>
            <person name="Hauser L."/>
            <person name="Kyrpides N."/>
            <person name="Ovchinnikova G."/>
            <person name="Kostka J."/>
            <person name="Richardson P."/>
        </authorList>
    </citation>
    <scope>NUCLEOTIDE SEQUENCE [LARGE SCALE GENOMIC DNA]</scope>
    <source>
        <strain evidence="2">DSM 22248 / JCM 15807 / FRC-32</strain>
    </source>
</reference>
<sequence>MPKMVRDITGKFNQRPHYEPRELDMECEKIICDFLRTLYGQVSFPVSTDDLTKLVEKFASSFDQYADLSEYGANVDGLTEFYAKGKPKVSVAARLSESSTYENRFRTTMTHELFHAIFHDYLYKMELVSPASKNGALQICKRDDIMSKSKASGATDWMEWQAGYACGAFLMPASFLKKTVEAYCTVANVTNPISQSNPRSDELIEAVMSAFQVSKDAARVRLLVTNHLQ</sequence>
<dbReference type="OrthoDB" id="9794834at2"/>
<evidence type="ECO:0000313" key="1">
    <source>
        <dbReference type="EMBL" id="ACM18952.1"/>
    </source>
</evidence>
<evidence type="ECO:0000313" key="2">
    <source>
        <dbReference type="Proteomes" id="UP000007721"/>
    </source>
</evidence>
<dbReference type="eggNOG" id="COG2856">
    <property type="taxonomic scope" value="Bacteria"/>
</dbReference>